<accession>B4CXK9</accession>
<dbReference type="InParanoid" id="B4CXK9"/>
<protein>
    <submittedName>
        <fullName evidence="1">Uncharacterized protein</fullName>
    </submittedName>
</protein>
<evidence type="ECO:0000313" key="1">
    <source>
        <dbReference type="EMBL" id="EDY21007.1"/>
    </source>
</evidence>
<keyword evidence="2" id="KW-1185">Reference proteome</keyword>
<dbReference type="AlphaFoldDB" id="B4CXK9"/>
<organism evidence="1 2">
    <name type="scientific">Chthoniobacter flavus Ellin428</name>
    <dbReference type="NCBI Taxonomy" id="497964"/>
    <lineage>
        <taxon>Bacteria</taxon>
        <taxon>Pseudomonadati</taxon>
        <taxon>Verrucomicrobiota</taxon>
        <taxon>Spartobacteria</taxon>
        <taxon>Chthoniobacterales</taxon>
        <taxon>Chthoniobacteraceae</taxon>
        <taxon>Chthoniobacter</taxon>
    </lineage>
</organism>
<dbReference type="Proteomes" id="UP000005824">
    <property type="component" value="Unassembled WGS sequence"/>
</dbReference>
<name>B4CXK9_9BACT</name>
<proteinExistence type="predicted"/>
<gene>
    <name evidence="1" type="ORF">CfE428DRAFT_1300</name>
</gene>
<comment type="caution">
    <text evidence="1">The sequence shown here is derived from an EMBL/GenBank/DDBJ whole genome shotgun (WGS) entry which is preliminary data.</text>
</comment>
<reference evidence="1 2" key="1">
    <citation type="journal article" date="2011" name="J. Bacteriol.">
        <title>Genome sequence of Chthoniobacter flavus Ellin428, an aerobic heterotrophic soil bacterium.</title>
        <authorList>
            <person name="Kant R."/>
            <person name="van Passel M.W."/>
            <person name="Palva A."/>
            <person name="Lucas S."/>
            <person name="Lapidus A."/>
            <person name="Glavina Del Rio T."/>
            <person name="Dalin E."/>
            <person name="Tice H."/>
            <person name="Bruce D."/>
            <person name="Goodwin L."/>
            <person name="Pitluck S."/>
            <person name="Larimer F.W."/>
            <person name="Land M.L."/>
            <person name="Hauser L."/>
            <person name="Sangwan P."/>
            <person name="de Vos W.M."/>
            <person name="Janssen P.H."/>
            <person name="Smidt H."/>
        </authorList>
    </citation>
    <scope>NUCLEOTIDE SEQUENCE [LARGE SCALE GENOMIC DNA]</scope>
    <source>
        <strain evidence="1 2">Ellin428</strain>
    </source>
</reference>
<dbReference type="EMBL" id="ABVL01000003">
    <property type="protein sequence ID" value="EDY21007.1"/>
    <property type="molecule type" value="Genomic_DNA"/>
</dbReference>
<sequence length="67" mass="7679">MSRLLFNELEARLSRVHTILTELLLNEQCLPTDASDLADEAEELTNEARDILHQGYAYFDSQLGDRL</sequence>
<dbReference type="STRING" id="497964.CfE428DRAFT_1300"/>
<evidence type="ECO:0000313" key="2">
    <source>
        <dbReference type="Proteomes" id="UP000005824"/>
    </source>
</evidence>